<dbReference type="PANTHER" id="PTHR22840:SF12">
    <property type="entry name" value="WD REPEAT-CONTAINING PROTEIN 36"/>
    <property type="match status" value="1"/>
</dbReference>
<dbReference type="Proteomes" id="UP001176940">
    <property type="component" value="Unassembled WGS sequence"/>
</dbReference>
<reference evidence="6" key="1">
    <citation type="submission" date="2023-07" db="EMBL/GenBank/DDBJ databases">
        <authorList>
            <person name="Stuckert A."/>
        </authorList>
    </citation>
    <scope>NUCLEOTIDE SEQUENCE</scope>
</reference>
<dbReference type="Pfam" id="PF25171">
    <property type="entry name" value="Beta-prop_WDR36-Utp21_1st"/>
    <property type="match status" value="1"/>
</dbReference>
<dbReference type="SUPFAM" id="SSF50978">
    <property type="entry name" value="WD40 repeat-like"/>
    <property type="match status" value="1"/>
</dbReference>
<dbReference type="EMBL" id="CAUEEQ010005280">
    <property type="protein sequence ID" value="CAJ0928524.1"/>
    <property type="molecule type" value="Genomic_DNA"/>
</dbReference>
<evidence type="ECO:0000313" key="6">
    <source>
        <dbReference type="EMBL" id="CAJ0928524.1"/>
    </source>
</evidence>
<evidence type="ECO:0000259" key="4">
    <source>
        <dbReference type="Pfam" id="PF13843"/>
    </source>
</evidence>
<dbReference type="InterPro" id="IPR001680">
    <property type="entry name" value="WD40_rpt"/>
</dbReference>
<dbReference type="InterPro" id="IPR036322">
    <property type="entry name" value="WD40_repeat_dom_sf"/>
</dbReference>
<sequence>MAAEKGGRGSVLFTGYRSMGMYSNHLPHVVRYHKKHKEFYLVTAVGKTFHTYNILHPLPPPHLPPWVLRNRHADAPGEKIRQRPLLKMNQRDLSSDPIWTSPPENYEPLIPDFVAESGIKFDTTGLTEIDFFKVFFSEAFVNLMVEQTNLYARQFLEQNPRSSFSNWSPVDAVEMMQFWGLVLHMGIVKKPEIRQYWSVDILYNTPVFRMVMVRTRFEAIHKFLHYNDNARCPARDDPNFDRLYKVRPVIEHFSKKFAEVYVPKRDICVDESLVHFKGRLRFRQYLPSKRARYGIKLYKLCESTSGYTYSFRVYEGKDSRIEPPECPSILGVSGKIVWDLVHPLLDKGYHLYTDNFYTSIPLYKSLSARGTAACGTVRKIQRGLPKTLLGQMLRKGESKAQCSDHLLVVKYKDKRDVLLLTTIHGDGSALSSVRGTSTQVCKLDCVLGYNKNMGGVDLSDQLLQPYSALRKAKVWYKKLSVYIVQMAMLNAFLLSRCARHTDTSYLQFQEVVVKALIFGTREGAGPSTSGTEGARIIPGQHFPGVVPPTDRKSTSGALQTEHDALRTSPSKSAFQIVTASLLSPEVPKQFFPTYGVNKLGQVAASNALPENISCLAADRMLVFASHGNLLKAFARNKEVVHTYKGHDAEIHLVLPFGDHVISVDTSNTVIIWDVQSQEEYLQLNFDKSSFAISAIMHPSTYLNKILLGCQQGSLQLWNVKSNKLLFTFPGWQTGVTVLQQAPAVDVVAIGLTSGKIVLHNIKFDETLMTFQQDWGPITSISFRTDGHPILAAGSPIGHIGLWDLEEKKLMSQMREAHSTAIAGLTYVHGEPLLISNGADNAIRVWIFDGPGGQGRLLRFRVGHSAPPTFIRHHGKDGKHVLSAGQDGTIQSFSTVHDRYSKSLGHGSVNKAKAKKVGLRCKSLRLPPVVSFASETARQNDWDGIIACHQRKLTCTTWNYIRSTMGAHKLEPPNLINVETKDIHATVSMVHFSACLYGSDSVLFPGVILPSDSVLCICFSGFLTPATSLTILYFLAPCVLRFRSRLLTSACLGLRLPLPLPFPGVR</sequence>
<organism evidence="6 7">
    <name type="scientific">Ranitomeya imitator</name>
    <name type="common">mimic poison frog</name>
    <dbReference type="NCBI Taxonomy" id="111125"/>
    <lineage>
        <taxon>Eukaryota</taxon>
        <taxon>Metazoa</taxon>
        <taxon>Chordata</taxon>
        <taxon>Craniata</taxon>
        <taxon>Vertebrata</taxon>
        <taxon>Euteleostomi</taxon>
        <taxon>Amphibia</taxon>
        <taxon>Batrachia</taxon>
        <taxon>Anura</taxon>
        <taxon>Neobatrachia</taxon>
        <taxon>Hyloidea</taxon>
        <taxon>Dendrobatidae</taxon>
        <taxon>Dendrobatinae</taxon>
        <taxon>Ranitomeya</taxon>
    </lineage>
</organism>
<evidence type="ECO:0008006" key="8">
    <source>
        <dbReference type="Google" id="ProtNLM"/>
    </source>
</evidence>
<evidence type="ECO:0000256" key="1">
    <source>
        <dbReference type="ARBA" id="ARBA00022737"/>
    </source>
</evidence>
<feature type="domain" description="PiggyBac transposable element-derived protein" evidence="4">
    <location>
        <begin position="129"/>
        <end position="492"/>
    </location>
</feature>
<accession>A0ABN9KYE3</accession>
<dbReference type="SMART" id="SM00320">
    <property type="entry name" value="WD40"/>
    <property type="match status" value="5"/>
</dbReference>
<feature type="domain" description="WDR36/Utp21 N-terminal" evidence="5">
    <location>
        <begin position="590"/>
        <end position="848"/>
    </location>
</feature>
<keyword evidence="3" id="KW-1133">Transmembrane helix</keyword>
<dbReference type="Pfam" id="PF25168">
    <property type="entry name" value="Beta-prop_WDR36-Utp21_2nd"/>
    <property type="match status" value="1"/>
</dbReference>
<keyword evidence="2" id="KW-0853">WD repeat</keyword>
<dbReference type="InterPro" id="IPR015943">
    <property type="entry name" value="WD40/YVTN_repeat-like_dom_sf"/>
</dbReference>
<evidence type="ECO:0000313" key="7">
    <source>
        <dbReference type="Proteomes" id="UP001176940"/>
    </source>
</evidence>
<gene>
    <name evidence="6" type="ORF">RIMI_LOCUS3496208</name>
</gene>
<dbReference type="InterPro" id="IPR059157">
    <property type="entry name" value="WDR36-Utp21_N"/>
</dbReference>
<dbReference type="InterPro" id="IPR029526">
    <property type="entry name" value="PGBD"/>
</dbReference>
<evidence type="ECO:0000259" key="5">
    <source>
        <dbReference type="Pfam" id="PF25171"/>
    </source>
</evidence>
<feature type="transmembrane region" description="Helical" evidence="3">
    <location>
        <begin position="1018"/>
        <end position="1039"/>
    </location>
</feature>
<name>A0ABN9KYE3_9NEOB</name>
<evidence type="ECO:0000256" key="3">
    <source>
        <dbReference type="SAM" id="Phobius"/>
    </source>
</evidence>
<protein>
    <recommendedName>
        <fullName evidence="8">Transposase</fullName>
    </recommendedName>
</protein>
<dbReference type="PANTHER" id="PTHR22840">
    <property type="entry name" value="WD REPEAT-CONTAINING PROTEIN 36"/>
    <property type="match status" value="1"/>
</dbReference>
<keyword evidence="1" id="KW-0677">Repeat</keyword>
<keyword evidence="3" id="KW-0472">Membrane</keyword>
<proteinExistence type="predicted"/>
<keyword evidence="3" id="KW-0812">Transmembrane</keyword>
<dbReference type="Pfam" id="PF13843">
    <property type="entry name" value="DDE_Tnp_1_7"/>
    <property type="match status" value="1"/>
</dbReference>
<dbReference type="PROSITE" id="PS50082">
    <property type="entry name" value="WD_REPEATS_2"/>
    <property type="match status" value="1"/>
</dbReference>
<comment type="caution">
    <text evidence="6">The sequence shown here is derived from an EMBL/GenBank/DDBJ whole genome shotgun (WGS) entry which is preliminary data.</text>
</comment>
<keyword evidence="7" id="KW-1185">Reference proteome</keyword>
<dbReference type="Gene3D" id="2.130.10.10">
    <property type="entry name" value="YVTN repeat-like/Quinoprotein amine dehydrogenase"/>
    <property type="match status" value="2"/>
</dbReference>
<dbReference type="PROSITE" id="PS50294">
    <property type="entry name" value="WD_REPEATS_REGION"/>
    <property type="match status" value="1"/>
</dbReference>
<feature type="repeat" description="WD" evidence="2">
    <location>
        <begin position="814"/>
        <end position="845"/>
    </location>
</feature>
<evidence type="ECO:0000256" key="2">
    <source>
        <dbReference type="PROSITE-ProRule" id="PRU00221"/>
    </source>
</evidence>